<dbReference type="OrthoDB" id="1325080at2"/>
<evidence type="ECO:0000259" key="2">
    <source>
        <dbReference type="Pfam" id="PF25917"/>
    </source>
</evidence>
<evidence type="ECO:0000256" key="1">
    <source>
        <dbReference type="SAM" id="Coils"/>
    </source>
</evidence>
<dbReference type="Proteomes" id="UP000435036">
    <property type="component" value="Unassembled WGS sequence"/>
</dbReference>
<gene>
    <name evidence="3" type="ORF">GQF63_08800</name>
</gene>
<dbReference type="GO" id="GO:1990281">
    <property type="term" value="C:efflux pump complex"/>
    <property type="evidence" value="ECO:0007669"/>
    <property type="project" value="TreeGrafter"/>
</dbReference>
<reference evidence="3 4" key="1">
    <citation type="submission" date="2019-12" db="EMBL/GenBank/DDBJ databases">
        <authorList>
            <person name="Dong K."/>
        </authorList>
    </citation>
    <scope>NUCLEOTIDE SEQUENCE [LARGE SCALE GENOMIC DNA]</scope>
    <source>
        <strain evidence="3 4">JCM 31225</strain>
    </source>
</reference>
<dbReference type="AlphaFoldDB" id="A0A6N8KYE3"/>
<dbReference type="PANTHER" id="PTHR30469">
    <property type="entry name" value="MULTIDRUG RESISTANCE PROTEIN MDTA"/>
    <property type="match status" value="1"/>
</dbReference>
<name>A0A6N8KYE3_9SPHI</name>
<evidence type="ECO:0000313" key="3">
    <source>
        <dbReference type="EMBL" id="MVZ62117.1"/>
    </source>
</evidence>
<dbReference type="Pfam" id="PF25917">
    <property type="entry name" value="BSH_RND"/>
    <property type="match status" value="1"/>
</dbReference>
<accession>A0A6N8KYE3</accession>
<dbReference type="Gene3D" id="2.40.50.100">
    <property type="match status" value="1"/>
</dbReference>
<organism evidence="3 4">
    <name type="scientific">Sphingobacterium humi</name>
    <dbReference type="NCBI Taxonomy" id="1796905"/>
    <lineage>
        <taxon>Bacteria</taxon>
        <taxon>Pseudomonadati</taxon>
        <taxon>Bacteroidota</taxon>
        <taxon>Sphingobacteriia</taxon>
        <taxon>Sphingobacteriales</taxon>
        <taxon>Sphingobacteriaceae</taxon>
        <taxon>Sphingobacterium</taxon>
    </lineage>
</organism>
<dbReference type="PANTHER" id="PTHR30469:SF15">
    <property type="entry name" value="HLYD FAMILY OF SECRETION PROTEINS"/>
    <property type="match status" value="1"/>
</dbReference>
<keyword evidence="1" id="KW-0175">Coiled coil</keyword>
<sequence>MKKIINNTYLYFILIALVCTSCKQKAAKETEKTSEQVLQEVKQVLAIGKVTSTEGIGIISSPNTGILQQINIKEGDSVKQGQVLMTLKEDTESLNLSQANTQLKSLQANRQQQVEELKKEQFQLENLEQKYQTSKRLYDKNAETKENVDNDYSSWRQQQQRVNAIKEQIAGAQLSEKEQQIAIAKDQKAIGNLQIVAPQTGIITLLNAKLGQSVSNAQELGEITNLKHLIIEAEVDELFADSIRINQTVSMSRVGNAQQIATGKVIYVSPVLTNKSILFETANEGEDRRVRKIIILPAEQQNLLLNGKVECRINL</sequence>
<dbReference type="Gene3D" id="2.40.30.170">
    <property type="match status" value="1"/>
</dbReference>
<dbReference type="InterPro" id="IPR058625">
    <property type="entry name" value="MdtA-like_BSH"/>
</dbReference>
<comment type="caution">
    <text evidence="3">The sequence shown here is derived from an EMBL/GenBank/DDBJ whole genome shotgun (WGS) entry which is preliminary data.</text>
</comment>
<dbReference type="SUPFAM" id="SSF111369">
    <property type="entry name" value="HlyD-like secretion proteins"/>
    <property type="match status" value="1"/>
</dbReference>
<feature type="domain" description="Multidrug resistance protein MdtA-like barrel-sandwich hybrid" evidence="2">
    <location>
        <begin position="64"/>
        <end position="224"/>
    </location>
</feature>
<dbReference type="EMBL" id="WSQA01000005">
    <property type="protein sequence ID" value="MVZ62117.1"/>
    <property type="molecule type" value="Genomic_DNA"/>
</dbReference>
<dbReference type="Gene3D" id="1.10.287.470">
    <property type="entry name" value="Helix hairpin bin"/>
    <property type="match status" value="1"/>
</dbReference>
<dbReference type="RefSeq" id="WP_160368857.1">
    <property type="nucleotide sequence ID" value="NZ_WSQA01000005.1"/>
</dbReference>
<feature type="coiled-coil region" evidence="1">
    <location>
        <begin position="96"/>
        <end position="144"/>
    </location>
</feature>
<proteinExistence type="predicted"/>
<protein>
    <submittedName>
        <fullName evidence="3">HlyD family efflux transporter periplasmic adaptor subunit</fullName>
    </submittedName>
</protein>
<dbReference type="GO" id="GO:0015562">
    <property type="term" value="F:efflux transmembrane transporter activity"/>
    <property type="evidence" value="ECO:0007669"/>
    <property type="project" value="TreeGrafter"/>
</dbReference>
<keyword evidence="4" id="KW-1185">Reference proteome</keyword>
<evidence type="ECO:0000313" key="4">
    <source>
        <dbReference type="Proteomes" id="UP000435036"/>
    </source>
</evidence>